<proteinExistence type="predicted"/>
<evidence type="ECO:0000259" key="2">
    <source>
        <dbReference type="Pfam" id="PF13115"/>
    </source>
</evidence>
<evidence type="ECO:0000256" key="1">
    <source>
        <dbReference type="SAM" id="SignalP"/>
    </source>
</evidence>
<dbReference type="RefSeq" id="WP_160367743.1">
    <property type="nucleotide sequence ID" value="NZ_WSQA01000002.1"/>
</dbReference>
<keyword evidence="4" id="KW-1185">Reference proteome</keyword>
<name>A0A6N8KVE6_9SPHI</name>
<sequence length="263" mass="29219">MKNIFVLFSILLTVFTLSSCSKDDVQPENPFLNKVKIAELKTSSQETIRLWADNELSIGYQPLYIQVLKNEETLSNKQVSLSPVMQMATMSHGCPHSSTLSYDPASRSYVGFAVFTMASGTAGTWKLDVEVNGEKLSFPVTIAMAKEGNNPVKTFTATDGTRYVIALQSLRNPKVGMNDLDVLLFKRESMFSFPAADGFTMTFHPEMTSMNHGSPNNVNPVGKGNGKYSGKVNFTMTGDWRLFFDIKKDNTLISSNLYLDILF</sequence>
<feature type="chain" id="PRO_5026650842" description="YtkA-like domain-containing protein" evidence="1">
    <location>
        <begin position="22"/>
        <end position="263"/>
    </location>
</feature>
<dbReference type="PROSITE" id="PS51257">
    <property type="entry name" value="PROKAR_LIPOPROTEIN"/>
    <property type="match status" value="1"/>
</dbReference>
<keyword evidence="1" id="KW-0732">Signal</keyword>
<dbReference type="AlphaFoldDB" id="A0A6N8KVE6"/>
<comment type="caution">
    <text evidence="3">The sequence shown here is derived from an EMBL/GenBank/DDBJ whole genome shotgun (WGS) entry which is preliminary data.</text>
</comment>
<feature type="domain" description="YtkA-like" evidence="2">
    <location>
        <begin position="161"/>
        <end position="242"/>
    </location>
</feature>
<accession>A0A6N8KVE6</accession>
<feature type="signal peptide" evidence="1">
    <location>
        <begin position="1"/>
        <end position="21"/>
    </location>
</feature>
<organism evidence="3 4">
    <name type="scientific">Sphingobacterium humi</name>
    <dbReference type="NCBI Taxonomy" id="1796905"/>
    <lineage>
        <taxon>Bacteria</taxon>
        <taxon>Pseudomonadati</taxon>
        <taxon>Bacteroidota</taxon>
        <taxon>Sphingobacteriia</taxon>
        <taxon>Sphingobacteriales</taxon>
        <taxon>Sphingobacteriaceae</taxon>
        <taxon>Sphingobacterium</taxon>
    </lineage>
</organism>
<protein>
    <recommendedName>
        <fullName evidence="2">YtkA-like domain-containing protein</fullName>
    </recommendedName>
</protein>
<reference evidence="3 4" key="1">
    <citation type="submission" date="2019-12" db="EMBL/GenBank/DDBJ databases">
        <authorList>
            <person name="Dong K."/>
        </authorList>
    </citation>
    <scope>NUCLEOTIDE SEQUENCE [LARGE SCALE GENOMIC DNA]</scope>
    <source>
        <strain evidence="3 4">JCM 31225</strain>
    </source>
</reference>
<dbReference type="Pfam" id="PF13115">
    <property type="entry name" value="YtkA"/>
    <property type="match status" value="1"/>
</dbReference>
<gene>
    <name evidence="3" type="ORF">GQF63_03580</name>
</gene>
<dbReference type="EMBL" id="WSQA01000002">
    <property type="protein sequence ID" value="MVZ61097.1"/>
    <property type="molecule type" value="Genomic_DNA"/>
</dbReference>
<evidence type="ECO:0000313" key="3">
    <source>
        <dbReference type="EMBL" id="MVZ61097.1"/>
    </source>
</evidence>
<evidence type="ECO:0000313" key="4">
    <source>
        <dbReference type="Proteomes" id="UP000435036"/>
    </source>
</evidence>
<dbReference type="InterPro" id="IPR032693">
    <property type="entry name" value="YtkA-like_dom"/>
</dbReference>
<dbReference type="Proteomes" id="UP000435036">
    <property type="component" value="Unassembled WGS sequence"/>
</dbReference>
<dbReference type="OrthoDB" id="1065544at2"/>